<sequence>MRRVLAVLAVAAASFVGATGVAAAAPVTYEVTDSWQLTYIGGDPRVLPEMEDDVVEVKCWRSDEMTDWKVNERELVGGSWERTDGTGIQVQPEFTGKTETLTITVSCRRG</sequence>
<gene>
    <name evidence="2" type="ORF">GCM10023320_26910</name>
</gene>
<evidence type="ECO:0008006" key="4">
    <source>
        <dbReference type="Google" id="ProtNLM"/>
    </source>
</evidence>
<protein>
    <recommendedName>
        <fullName evidence="4">Ig-like domain-containing protein</fullName>
    </recommendedName>
</protein>
<keyword evidence="1" id="KW-0732">Signal</keyword>
<dbReference type="Proteomes" id="UP001500804">
    <property type="component" value="Unassembled WGS sequence"/>
</dbReference>
<reference evidence="3" key="1">
    <citation type="journal article" date="2019" name="Int. J. Syst. Evol. Microbiol.">
        <title>The Global Catalogue of Microorganisms (GCM) 10K type strain sequencing project: providing services to taxonomists for standard genome sequencing and annotation.</title>
        <authorList>
            <consortium name="The Broad Institute Genomics Platform"/>
            <consortium name="The Broad Institute Genome Sequencing Center for Infectious Disease"/>
            <person name="Wu L."/>
            <person name="Ma J."/>
        </authorList>
    </citation>
    <scope>NUCLEOTIDE SEQUENCE [LARGE SCALE GENOMIC DNA]</scope>
    <source>
        <strain evidence="3">JCM 18302</strain>
    </source>
</reference>
<comment type="caution">
    <text evidence="2">The sequence shown here is derived from an EMBL/GenBank/DDBJ whole genome shotgun (WGS) entry which is preliminary data.</text>
</comment>
<dbReference type="EMBL" id="BAABJO010000008">
    <property type="protein sequence ID" value="GAA5120114.1"/>
    <property type="molecule type" value="Genomic_DNA"/>
</dbReference>
<evidence type="ECO:0000313" key="3">
    <source>
        <dbReference type="Proteomes" id="UP001500804"/>
    </source>
</evidence>
<name>A0ABP9NIY3_9PSEU</name>
<dbReference type="RefSeq" id="WP_345605316.1">
    <property type="nucleotide sequence ID" value="NZ_BAABJO010000008.1"/>
</dbReference>
<accession>A0ABP9NIY3</accession>
<evidence type="ECO:0000256" key="1">
    <source>
        <dbReference type="SAM" id="SignalP"/>
    </source>
</evidence>
<keyword evidence="3" id="KW-1185">Reference proteome</keyword>
<organism evidence="2 3">
    <name type="scientific">Pseudonocardia adelaidensis</name>
    <dbReference type="NCBI Taxonomy" id="648754"/>
    <lineage>
        <taxon>Bacteria</taxon>
        <taxon>Bacillati</taxon>
        <taxon>Actinomycetota</taxon>
        <taxon>Actinomycetes</taxon>
        <taxon>Pseudonocardiales</taxon>
        <taxon>Pseudonocardiaceae</taxon>
        <taxon>Pseudonocardia</taxon>
    </lineage>
</organism>
<feature type="chain" id="PRO_5046337010" description="Ig-like domain-containing protein" evidence="1">
    <location>
        <begin position="25"/>
        <end position="110"/>
    </location>
</feature>
<feature type="signal peptide" evidence="1">
    <location>
        <begin position="1"/>
        <end position="24"/>
    </location>
</feature>
<evidence type="ECO:0000313" key="2">
    <source>
        <dbReference type="EMBL" id="GAA5120114.1"/>
    </source>
</evidence>
<proteinExistence type="predicted"/>